<keyword evidence="6 13" id="KW-1133">Transmembrane helix</keyword>
<protein>
    <submittedName>
        <fullName evidence="14">Uncharacterized protein</fullName>
    </submittedName>
</protein>
<keyword evidence="5 12" id="KW-0812">Transmembrane</keyword>
<dbReference type="Gene3D" id="1.10.287.770">
    <property type="entry name" value="YojJ-like"/>
    <property type="match status" value="1"/>
</dbReference>
<feature type="transmembrane region" description="Helical" evidence="13">
    <location>
        <begin position="101"/>
        <end position="125"/>
    </location>
</feature>
<dbReference type="GO" id="GO:0015280">
    <property type="term" value="F:ligand-gated sodium channel activity"/>
    <property type="evidence" value="ECO:0007669"/>
    <property type="project" value="TreeGrafter"/>
</dbReference>
<gene>
    <name evidence="14" type="primary">AVEN_228817_1</name>
    <name evidence="14" type="ORF">TNCT_25531</name>
</gene>
<evidence type="ECO:0000313" key="14">
    <source>
        <dbReference type="EMBL" id="GFR20404.1"/>
    </source>
</evidence>
<evidence type="ECO:0000256" key="5">
    <source>
        <dbReference type="ARBA" id="ARBA00022692"/>
    </source>
</evidence>
<dbReference type="AlphaFoldDB" id="A0A8X6IE29"/>
<evidence type="ECO:0000256" key="8">
    <source>
        <dbReference type="ARBA" id="ARBA00023065"/>
    </source>
</evidence>
<name>A0A8X6IE29_TRICU</name>
<evidence type="ECO:0000256" key="7">
    <source>
        <dbReference type="ARBA" id="ARBA00023053"/>
    </source>
</evidence>
<dbReference type="Proteomes" id="UP000887116">
    <property type="component" value="Unassembled WGS sequence"/>
</dbReference>
<keyword evidence="15" id="KW-1185">Reference proteome</keyword>
<keyword evidence="7" id="KW-0915">Sodium</keyword>
<comment type="similarity">
    <text evidence="2 12">Belongs to the amiloride-sensitive sodium channel (TC 1.A.6) family.</text>
</comment>
<evidence type="ECO:0000256" key="2">
    <source>
        <dbReference type="ARBA" id="ARBA00007193"/>
    </source>
</evidence>
<evidence type="ECO:0000256" key="13">
    <source>
        <dbReference type="SAM" id="Phobius"/>
    </source>
</evidence>
<comment type="caution">
    <text evidence="14">The sequence shown here is derived from an EMBL/GenBank/DDBJ whole genome shotgun (WGS) entry which is preliminary data.</text>
</comment>
<proteinExistence type="inferred from homology"/>
<dbReference type="PANTHER" id="PTHR11690:SF248">
    <property type="entry name" value="PICKPOCKET 17, ISOFORM A"/>
    <property type="match status" value="1"/>
</dbReference>
<keyword evidence="8 12" id="KW-0406">Ion transport</keyword>
<sequence length="142" mass="16749">MEMMIETYGCVGQSISYPNNNSICADRSLHPSWRFSKNAPNNAAKPAKKCHTHYCKEDQQCKKRYLKLNFLFNRLEIERFDHEAKYESVSMFSYIGGYMGMWLGISLISLFDFLETLVRLCIYPFRNSKKFKKKSILRSFDI</sequence>
<keyword evidence="10 12" id="KW-0739">Sodium transport</keyword>
<evidence type="ECO:0000256" key="11">
    <source>
        <dbReference type="ARBA" id="ARBA00023303"/>
    </source>
</evidence>
<evidence type="ECO:0000256" key="3">
    <source>
        <dbReference type="ARBA" id="ARBA00022448"/>
    </source>
</evidence>
<evidence type="ECO:0000256" key="6">
    <source>
        <dbReference type="ARBA" id="ARBA00022989"/>
    </source>
</evidence>
<dbReference type="Pfam" id="PF00858">
    <property type="entry name" value="ASC"/>
    <property type="match status" value="1"/>
</dbReference>
<evidence type="ECO:0000256" key="9">
    <source>
        <dbReference type="ARBA" id="ARBA00023136"/>
    </source>
</evidence>
<keyword evidence="9 13" id="KW-0472">Membrane</keyword>
<keyword evidence="3 12" id="KW-0813">Transport</keyword>
<dbReference type="PANTHER" id="PTHR11690">
    <property type="entry name" value="AMILORIDE-SENSITIVE SODIUM CHANNEL-RELATED"/>
    <property type="match status" value="1"/>
</dbReference>
<dbReference type="InterPro" id="IPR001873">
    <property type="entry name" value="ENaC"/>
</dbReference>
<evidence type="ECO:0000313" key="15">
    <source>
        <dbReference type="Proteomes" id="UP000887116"/>
    </source>
</evidence>
<comment type="subcellular location">
    <subcellularLocation>
        <location evidence="1">Membrane</location>
        <topology evidence="1">Multi-pass membrane protein</topology>
    </subcellularLocation>
</comment>
<evidence type="ECO:0000256" key="10">
    <source>
        <dbReference type="ARBA" id="ARBA00023201"/>
    </source>
</evidence>
<reference evidence="14" key="1">
    <citation type="submission" date="2020-07" db="EMBL/GenBank/DDBJ databases">
        <title>Multicomponent nature underlies the extraordinary mechanical properties of spider dragline silk.</title>
        <authorList>
            <person name="Kono N."/>
            <person name="Nakamura H."/>
            <person name="Mori M."/>
            <person name="Yoshida Y."/>
            <person name="Ohtoshi R."/>
            <person name="Malay A.D."/>
            <person name="Moran D.A.P."/>
            <person name="Tomita M."/>
            <person name="Numata K."/>
            <person name="Arakawa K."/>
        </authorList>
    </citation>
    <scope>NUCLEOTIDE SEQUENCE</scope>
</reference>
<accession>A0A8X6IE29</accession>
<dbReference type="OrthoDB" id="6538044at2759"/>
<evidence type="ECO:0000256" key="1">
    <source>
        <dbReference type="ARBA" id="ARBA00004141"/>
    </source>
</evidence>
<keyword evidence="11 12" id="KW-0407">Ion channel</keyword>
<evidence type="ECO:0000256" key="12">
    <source>
        <dbReference type="RuleBase" id="RU000679"/>
    </source>
</evidence>
<dbReference type="EMBL" id="BMAO01018065">
    <property type="protein sequence ID" value="GFR20404.1"/>
    <property type="molecule type" value="Genomic_DNA"/>
</dbReference>
<dbReference type="GO" id="GO:0005886">
    <property type="term" value="C:plasma membrane"/>
    <property type="evidence" value="ECO:0007669"/>
    <property type="project" value="TreeGrafter"/>
</dbReference>
<keyword evidence="4 12" id="KW-0894">Sodium channel</keyword>
<organism evidence="14 15">
    <name type="scientific">Trichonephila clavata</name>
    <name type="common">Joro spider</name>
    <name type="synonym">Nephila clavata</name>
    <dbReference type="NCBI Taxonomy" id="2740835"/>
    <lineage>
        <taxon>Eukaryota</taxon>
        <taxon>Metazoa</taxon>
        <taxon>Ecdysozoa</taxon>
        <taxon>Arthropoda</taxon>
        <taxon>Chelicerata</taxon>
        <taxon>Arachnida</taxon>
        <taxon>Araneae</taxon>
        <taxon>Araneomorphae</taxon>
        <taxon>Entelegynae</taxon>
        <taxon>Araneoidea</taxon>
        <taxon>Nephilidae</taxon>
        <taxon>Trichonephila</taxon>
    </lineage>
</organism>
<evidence type="ECO:0000256" key="4">
    <source>
        <dbReference type="ARBA" id="ARBA00022461"/>
    </source>
</evidence>